<evidence type="ECO:0000313" key="3">
    <source>
        <dbReference type="Proteomes" id="UP000261905"/>
    </source>
</evidence>
<proteinExistence type="predicted"/>
<gene>
    <name evidence="2" type="ORF">DX130_15595</name>
</gene>
<feature type="transmembrane region" description="Helical" evidence="1">
    <location>
        <begin position="65"/>
        <end position="86"/>
    </location>
</feature>
<feature type="transmembrane region" description="Helical" evidence="1">
    <location>
        <begin position="33"/>
        <end position="53"/>
    </location>
</feature>
<accession>A0A371PGI6</accession>
<keyword evidence="1" id="KW-1133">Transmembrane helix</keyword>
<reference evidence="2 3" key="1">
    <citation type="submission" date="2018-08" db="EMBL/GenBank/DDBJ databases">
        <title>Paenibacillus sp. M4BSY-1, whole genome shotgun sequence.</title>
        <authorList>
            <person name="Tuo L."/>
        </authorList>
    </citation>
    <scope>NUCLEOTIDE SEQUENCE [LARGE SCALE GENOMIC DNA]</scope>
    <source>
        <strain evidence="2 3">M4BSY-1</strain>
    </source>
</reference>
<dbReference type="Proteomes" id="UP000261905">
    <property type="component" value="Unassembled WGS sequence"/>
</dbReference>
<evidence type="ECO:0000256" key="1">
    <source>
        <dbReference type="SAM" id="Phobius"/>
    </source>
</evidence>
<dbReference type="EMBL" id="QUBQ01000002">
    <property type="protein sequence ID" value="REK75057.1"/>
    <property type="molecule type" value="Genomic_DNA"/>
</dbReference>
<name>A0A371PGI6_9BACL</name>
<evidence type="ECO:0000313" key="2">
    <source>
        <dbReference type="EMBL" id="REK75057.1"/>
    </source>
</evidence>
<keyword evidence="3" id="KW-1185">Reference proteome</keyword>
<dbReference type="OrthoDB" id="2680292at2"/>
<dbReference type="AlphaFoldDB" id="A0A371PGI6"/>
<protein>
    <submittedName>
        <fullName evidence="2">Uncharacterized protein</fullName>
    </submittedName>
</protein>
<organism evidence="2 3">
    <name type="scientific">Paenibacillus paeoniae</name>
    <dbReference type="NCBI Taxonomy" id="2292705"/>
    <lineage>
        <taxon>Bacteria</taxon>
        <taxon>Bacillati</taxon>
        <taxon>Bacillota</taxon>
        <taxon>Bacilli</taxon>
        <taxon>Bacillales</taxon>
        <taxon>Paenibacillaceae</taxon>
        <taxon>Paenibacillus</taxon>
    </lineage>
</organism>
<dbReference type="RefSeq" id="WP_116046884.1">
    <property type="nucleotide sequence ID" value="NZ_QUBQ01000002.1"/>
</dbReference>
<keyword evidence="1" id="KW-0472">Membrane</keyword>
<comment type="caution">
    <text evidence="2">The sequence shown here is derived from an EMBL/GenBank/DDBJ whole genome shotgun (WGS) entry which is preliminary data.</text>
</comment>
<keyword evidence="1" id="KW-0812">Transmembrane</keyword>
<sequence>MNQFWMLVMLAVGLLSALYYIWAVRPEVPRKFVWIPSLVIVAGLAGTGIKFAFFQKGYSGIADIVTFMLLGILLAIHLLIAGVVHWRTRVSA</sequence>